<evidence type="ECO:0000256" key="10">
    <source>
        <dbReference type="ARBA" id="ARBA00023002"/>
    </source>
</evidence>
<evidence type="ECO:0000256" key="3">
    <source>
        <dbReference type="ARBA" id="ARBA00022450"/>
    </source>
</evidence>
<dbReference type="SUPFAM" id="SSF53901">
    <property type="entry name" value="Thiolase-like"/>
    <property type="match status" value="1"/>
</dbReference>
<evidence type="ECO:0000256" key="6">
    <source>
        <dbReference type="ARBA" id="ARBA00022679"/>
    </source>
</evidence>
<name>A0A7R9KSP7_9ACAR</name>
<dbReference type="Gene3D" id="3.40.366.10">
    <property type="entry name" value="Malonyl-Coenzyme A Acyl Carrier Protein, domain 2"/>
    <property type="match status" value="2"/>
</dbReference>
<feature type="domain" description="Ketosynthase family 3 (KS3)" evidence="16">
    <location>
        <begin position="1"/>
        <end position="394"/>
    </location>
</feature>
<dbReference type="OrthoDB" id="6511952at2759"/>
<dbReference type="InterPro" id="IPR016035">
    <property type="entry name" value="Acyl_Trfase/lysoPLipase"/>
</dbReference>
<reference evidence="17" key="1">
    <citation type="submission" date="2020-11" db="EMBL/GenBank/DDBJ databases">
        <authorList>
            <person name="Tran Van P."/>
        </authorList>
    </citation>
    <scope>NUCLEOTIDE SEQUENCE</scope>
</reference>
<dbReference type="GO" id="GO:0016491">
    <property type="term" value="F:oxidoreductase activity"/>
    <property type="evidence" value="ECO:0007669"/>
    <property type="project" value="UniProtKB-KW"/>
</dbReference>
<accession>A0A7R9KSP7</accession>
<keyword evidence="4" id="KW-0444">Lipid biosynthesis</keyword>
<comment type="catalytic activity">
    <reaction evidence="15">
        <text>acetyl-CoA + n malonyl-CoA + 2n NADPH + 2n H(+) = a long-chain fatty acid + (n+1) CoA + n CO2 + 2n NADP(+).</text>
        <dbReference type="EC" id="2.3.1.85"/>
    </reaction>
</comment>
<feature type="non-terminal residue" evidence="17">
    <location>
        <position position="1"/>
    </location>
</feature>
<dbReference type="EMBL" id="CAJPIZ010004624">
    <property type="protein sequence ID" value="CAG2107740.1"/>
    <property type="molecule type" value="Genomic_DNA"/>
</dbReference>
<dbReference type="GO" id="GO:0006633">
    <property type="term" value="P:fatty acid biosynthetic process"/>
    <property type="evidence" value="ECO:0007669"/>
    <property type="project" value="UniProtKB-KW"/>
</dbReference>
<evidence type="ECO:0000256" key="4">
    <source>
        <dbReference type="ARBA" id="ARBA00022516"/>
    </source>
</evidence>
<keyword evidence="12" id="KW-0443">Lipid metabolism</keyword>
<dbReference type="InterPro" id="IPR016039">
    <property type="entry name" value="Thiolase-like"/>
</dbReference>
<dbReference type="PANTHER" id="PTHR43775">
    <property type="entry name" value="FATTY ACID SYNTHASE"/>
    <property type="match status" value="1"/>
</dbReference>
<evidence type="ECO:0000256" key="13">
    <source>
        <dbReference type="ARBA" id="ARBA00023160"/>
    </source>
</evidence>
<evidence type="ECO:0000256" key="15">
    <source>
        <dbReference type="ARBA" id="ARBA00044883"/>
    </source>
</evidence>
<dbReference type="SMART" id="SM00825">
    <property type="entry name" value="PKS_KS"/>
    <property type="match status" value="1"/>
</dbReference>
<dbReference type="GO" id="GO:0016787">
    <property type="term" value="F:hydrolase activity"/>
    <property type="evidence" value="ECO:0007669"/>
    <property type="project" value="UniProtKB-KW"/>
</dbReference>
<dbReference type="AlphaFoldDB" id="A0A7R9KSP7"/>
<dbReference type="PROSITE" id="PS00606">
    <property type="entry name" value="KS3_1"/>
    <property type="match status" value="1"/>
</dbReference>
<keyword evidence="8" id="KW-0276">Fatty acid metabolism</keyword>
<dbReference type="InterPro" id="IPR014031">
    <property type="entry name" value="Ketoacyl_synth_C"/>
</dbReference>
<dbReference type="Pfam" id="PF00698">
    <property type="entry name" value="Acyl_transf_1"/>
    <property type="match status" value="1"/>
</dbReference>
<evidence type="ECO:0000256" key="2">
    <source>
        <dbReference type="ARBA" id="ARBA00018769"/>
    </source>
</evidence>
<sequence>MFTIESDSVDEFSDNLYNHIDMITDDERRFPKMFNGCPMSSGKLKNAEKFDANFFTVTDWEADYMDAQIRAMLETTYEAIADSGQCSSTRPESLSGTNTGVFIGQYMDEELFAYRDYTQLAAYKNFMSQTVANKFNLNGPTFSADSACASSFVALNEAYLAIKYGRCDAALCIGVNISFNPGIQYNFFKLNMISPDSKCMCLDERANGYAKGEAAVTVLVQRRPRAQRVYATIVNIMSNNDGYKPEGITFPSWQRQRTVIANTYAECGVDPARVDYVEAHCTGTKAGDPVEMRAIYEAMAAGKRDKPLMIGALKSNIGHTEGASGLCAVTKVILAFENELIPANLHFRKANPKIRPLIDGHIVPINENTVFAGDLVGLNNFGFGGSNTHLILRSPKIKAQAGNDHIVDDNRYPRLVQMCGRSDQSVDHFFRTLFDRPNKITRDLLHLINELSKSRPYEPTGTGCRPMRYRGFTLVSGTPGADSGLTYTPVLIDKVAKTRPPLCFVYTGIGSQWPAMAKKLMAFDIVSNSIRKSAIVLRDKGVDLLALLTDAKADINKSALNSMLSVVAIQMALTDQLRHLGLEADRIVGYSTGEIVCAYADGCLTAREALLVAYYCGKFIDKIADKKGLKRKFNDLMADNMGHCLDQYCEEVLTTGSPDVNSCVETLLRALDSVIGSQRQKLSSKWVSNINDNNKCEYISGKYFVDSLLLPVMLKTTFTNGVTNGSVIVELSPDSLMAEEIANLNPNYTYIPLMRRMADNCDQLLTGLGRLYTQGFNVSVEKLYPKVSGPVSTGTRI</sequence>
<dbReference type="InterPro" id="IPR020841">
    <property type="entry name" value="PKS_Beta-ketoAc_synthase_dom"/>
</dbReference>
<evidence type="ECO:0000256" key="14">
    <source>
        <dbReference type="ARBA" id="ARBA00023268"/>
    </source>
</evidence>
<evidence type="ECO:0000256" key="8">
    <source>
        <dbReference type="ARBA" id="ARBA00022832"/>
    </source>
</evidence>
<dbReference type="InterPro" id="IPR014030">
    <property type="entry name" value="Ketoacyl_synth_N"/>
</dbReference>
<dbReference type="GO" id="GO:0004312">
    <property type="term" value="F:fatty acid synthase activity"/>
    <property type="evidence" value="ECO:0007669"/>
    <property type="project" value="UniProtKB-EC"/>
</dbReference>
<keyword evidence="7" id="KW-0378">Hydrolase</keyword>
<evidence type="ECO:0000313" key="18">
    <source>
        <dbReference type="Proteomes" id="UP000759131"/>
    </source>
</evidence>
<evidence type="ECO:0000259" key="16">
    <source>
        <dbReference type="PROSITE" id="PS52004"/>
    </source>
</evidence>
<keyword evidence="6" id="KW-0808">Transferase</keyword>
<dbReference type="GO" id="GO:0004315">
    <property type="term" value="F:3-oxoacyl-[acyl-carrier-protein] synthase activity"/>
    <property type="evidence" value="ECO:0007669"/>
    <property type="project" value="InterPro"/>
</dbReference>
<dbReference type="Proteomes" id="UP000759131">
    <property type="component" value="Unassembled WGS sequence"/>
</dbReference>
<dbReference type="InterPro" id="IPR014043">
    <property type="entry name" value="Acyl_transferase_dom"/>
</dbReference>
<organism evidence="17">
    <name type="scientific">Medioppia subpectinata</name>
    <dbReference type="NCBI Taxonomy" id="1979941"/>
    <lineage>
        <taxon>Eukaryota</taxon>
        <taxon>Metazoa</taxon>
        <taxon>Ecdysozoa</taxon>
        <taxon>Arthropoda</taxon>
        <taxon>Chelicerata</taxon>
        <taxon>Arachnida</taxon>
        <taxon>Acari</taxon>
        <taxon>Acariformes</taxon>
        <taxon>Sarcoptiformes</taxon>
        <taxon>Oribatida</taxon>
        <taxon>Brachypylina</taxon>
        <taxon>Oppioidea</taxon>
        <taxon>Oppiidae</taxon>
        <taxon>Medioppia</taxon>
    </lineage>
</organism>
<dbReference type="Pfam" id="PF00109">
    <property type="entry name" value="ketoacyl-synt"/>
    <property type="match status" value="1"/>
</dbReference>
<dbReference type="InterPro" id="IPR001227">
    <property type="entry name" value="Ac_transferase_dom_sf"/>
</dbReference>
<evidence type="ECO:0000256" key="7">
    <source>
        <dbReference type="ARBA" id="ARBA00022801"/>
    </source>
</evidence>
<dbReference type="PROSITE" id="PS52004">
    <property type="entry name" value="KS3_2"/>
    <property type="match status" value="1"/>
</dbReference>
<dbReference type="InterPro" id="IPR050091">
    <property type="entry name" value="PKS_NRPS_Biosynth_Enz"/>
</dbReference>
<keyword evidence="11" id="KW-0520">NAD</keyword>
<dbReference type="EMBL" id="OC859199">
    <property type="protein sequence ID" value="CAD7627310.1"/>
    <property type="molecule type" value="Genomic_DNA"/>
</dbReference>
<dbReference type="InterPro" id="IPR018201">
    <property type="entry name" value="Ketoacyl_synth_AS"/>
</dbReference>
<dbReference type="Gene3D" id="3.30.70.3290">
    <property type="match status" value="2"/>
</dbReference>
<dbReference type="EC" id="2.3.1.85" evidence="1"/>
<dbReference type="Pfam" id="PF16197">
    <property type="entry name" value="KAsynt_C_assoc"/>
    <property type="match status" value="1"/>
</dbReference>
<dbReference type="SUPFAM" id="SSF52151">
    <property type="entry name" value="FabD/lysophospholipase-like"/>
    <property type="match status" value="1"/>
</dbReference>
<evidence type="ECO:0000313" key="17">
    <source>
        <dbReference type="EMBL" id="CAD7627310.1"/>
    </source>
</evidence>
<keyword evidence="5" id="KW-0597">Phosphoprotein</keyword>
<gene>
    <name evidence="17" type="ORF">OSB1V03_LOCUS7740</name>
</gene>
<evidence type="ECO:0000256" key="9">
    <source>
        <dbReference type="ARBA" id="ARBA00022857"/>
    </source>
</evidence>
<dbReference type="PANTHER" id="PTHR43775:SF7">
    <property type="entry name" value="FATTY ACID SYNTHASE"/>
    <property type="match status" value="1"/>
</dbReference>
<protein>
    <recommendedName>
        <fullName evidence="2">Fatty acid synthase</fullName>
        <ecNumber evidence="1">2.3.1.85</ecNumber>
    </recommendedName>
</protein>
<keyword evidence="18" id="KW-1185">Reference proteome</keyword>
<proteinExistence type="predicted"/>
<evidence type="ECO:0000256" key="12">
    <source>
        <dbReference type="ARBA" id="ARBA00023098"/>
    </source>
</evidence>
<keyword evidence="10" id="KW-0560">Oxidoreductase</keyword>
<keyword evidence="13" id="KW-0275">Fatty acid biosynthesis</keyword>
<dbReference type="InterPro" id="IPR032821">
    <property type="entry name" value="PKS_assoc"/>
</dbReference>
<evidence type="ECO:0000256" key="1">
    <source>
        <dbReference type="ARBA" id="ARBA00012873"/>
    </source>
</evidence>
<evidence type="ECO:0000256" key="5">
    <source>
        <dbReference type="ARBA" id="ARBA00022553"/>
    </source>
</evidence>
<evidence type="ECO:0000256" key="11">
    <source>
        <dbReference type="ARBA" id="ARBA00023027"/>
    </source>
</evidence>
<dbReference type="Gene3D" id="3.40.47.10">
    <property type="match status" value="1"/>
</dbReference>
<keyword evidence="3" id="KW-0596">Phosphopantetheine</keyword>
<dbReference type="CDD" id="cd00833">
    <property type="entry name" value="PKS"/>
    <property type="match status" value="1"/>
</dbReference>
<dbReference type="Pfam" id="PF02801">
    <property type="entry name" value="Ketoacyl-synt_C"/>
    <property type="match status" value="1"/>
</dbReference>
<keyword evidence="9" id="KW-0521">NADP</keyword>
<dbReference type="SMART" id="SM00827">
    <property type="entry name" value="PKS_AT"/>
    <property type="match status" value="1"/>
</dbReference>
<keyword evidence="14" id="KW-0511">Multifunctional enzyme</keyword>